<keyword evidence="4" id="KW-1185">Reference proteome</keyword>
<dbReference type="PANTHER" id="PTHR37764">
    <property type="entry name" value="KETOSE/ALDOSE ISOMERASE, PUTATIVE (MOG1/PSBP/DUF1795-LIKE PHOTOSYSTEM II REACTION CENTER PSBP FAMILY PROTEIN)-RELATED"/>
    <property type="match status" value="1"/>
</dbReference>
<evidence type="ECO:0000313" key="1">
    <source>
        <dbReference type="EMBL" id="AES61314.1"/>
    </source>
</evidence>
<protein>
    <submittedName>
        <fullName evidence="1">Mog1/PsbP/DUF1795-like photosystem II reaction center PsbP family protein</fullName>
    </submittedName>
</protein>
<dbReference type="InterPro" id="IPR016123">
    <property type="entry name" value="Mog1/PsbP_a/b/a-sand"/>
</dbReference>
<name>G7I7H8_MEDTR</name>
<dbReference type="PaxDb" id="3880-AES61314"/>
<dbReference type="Proteomes" id="UP000002051">
    <property type="component" value="Unassembled WGS sequence"/>
</dbReference>
<dbReference type="HOGENOM" id="CLU_096635_0_0_1"/>
<dbReference type="OrthoDB" id="1621991at2759"/>
<dbReference type="eggNOG" id="KOG4599">
    <property type="taxonomic scope" value="Eukaryota"/>
</dbReference>
<dbReference type="STRING" id="3880.G7I7H8"/>
<accession>G7I7H8</accession>
<dbReference type="OMA" id="FARDEQH"/>
<dbReference type="EnsemblPlants" id="AES61314">
    <property type="protein sequence ID" value="AES61314"/>
    <property type="gene ID" value="MTR_1g082430"/>
</dbReference>
<dbReference type="EMBL" id="CM001217">
    <property type="protein sequence ID" value="AES61314.1"/>
    <property type="molecule type" value="Genomic_DNA"/>
</dbReference>
<reference evidence="2" key="4">
    <citation type="journal article" date="2018" name="Nat. Plants">
        <title>Whole-genome landscape of Medicago truncatula symbiotic genes.</title>
        <authorList>
            <person name="Pecrix Y."/>
            <person name="Gamas P."/>
            <person name="Carrere S."/>
        </authorList>
    </citation>
    <scope>NUCLEOTIDE SEQUENCE</scope>
    <source>
        <tissue evidence="2">Leaves</tissue>
    </source>
</reference>
<organism evidence="1 4">
    <name type="scientific">Medicago truncatula</name>
    <name type="common">Barrel medic</name>
    <name type="synonym">Medicago tribuloides</name>
    <dbReference type="NCBI Taxonomy" id="3880"/>
    <lineage>
        <taxon>Eukaryota</taxon>
        <taxon>Viridiplantae</taxon>
        <taxon>Streptophyta</taxon>
        <taxon>Embryophyta</taxon>
        <taxon>Tracheophyta</taxon>
        <taxon>Spermatophyta</taxon>
        <taxon>Magnoliopsida</taxon>
        <taxon>eudicotyledons</taxon>
        <taxon>Gunneridae</taxon>
        <taxon>Pentapetalae</taxon>
        <taxon>rosids</taxon>
        <taxon>fabids</taxon>
        <taxon>Fabales</taxon>
        <taxon>Fabaceae</taxon>
        <taxon>Papilionoideae</taxon>
        <taxon>50 kb inversion clade</taxon>
        <taxon>NPAAA clade</taxon>
        <taxon>Hologalegina</taxon>
        <taxon>IRL clade</taxon>
        <taxon>Trifolieae</taxon>
        <taxon>Medicago</taxon>
    </lineage>
</organism>
<dbReference type="Gramene" id="rna4700">
    <property type="protein sequence ID" value="RHN80740.1"/>
    <property type="gene ID" value="gene4700"/>
</dbReference>
<dbReference type="SUPFAM" id="SSF55724">
    <property type="entry name" value="Mog1p/PsbP-like"/>
    <property type="match status" value="1"/>
</dbReference>
<reference evidence="1 4" key="1">
    <citation type="journal article" date="2011" name="Nature">
        <title>The Medicago genome provides insight into the evolution of rhizobial symbioses.</title>
        <authorList>
            <person name="Young N.D."/>
            <person name="Debelle F."/>
            <person name="Oldroyd G.E."/>
            <person name="Geurts R."/>
            <person name="Cannon S.B."/>
            <person name="Udvardi M.K."/>
            <person name="Benedito V.A."/>
            <person name="Mayer K.F."/>
            <person name="Gouzy J."/>
            <person name="Schoof H."/>
            <person name="Van de Peer Y."/>
            <person name="Proost S."/>
            <person name="Cook D.R."/>
            <person name="Meyers B.C."/>
            <person name="Spannagl M."/>
            <person name="Cheung F."/>
            <person name="De Mita S."/>
            <person name="Krishnakumar V."/>
            <person name="Gundlach H."/>
            <person name="Zhou S."/>
            <person name="Mudge J."/>
            <person name="Bharti A.K."/>
            <person name="Murray J.D."/>
            <person name="Naoumkina M.A."/>
            <person name="Rosen B."/>
            <person name="Silverstein K.A."/>
            <person name="Tang H."/>
            <person name="Rombauts S."/>
            <person name="Zhao P.X."/>
            <person name="Zhou P."/>
            <person name="Barbe V."/>
            <person name="Bardou P."/>
            <person name="Bechner M."/>
            <person name="Bellec A."/>
            <person name="Berger A."/>
            <person name="Berges H."/>
            <person name="Bidwell S."/>
            <person name="Bisseling T."/>
            <person name="Choisne N."/>
            <person name="Couloux A."/>
            <person name="Denny R."/>
            <person name="Deshpande S."/>
            <person name="Dai X."/>
            <person name="Doyle J.J."/>
            <person name="Dudez A.M."/>
            <person name="Farmer A.D."/>
            <person name="Fouteau S."/>
            <person name="Franken C."/>
            <person name="Gibelin C."/>
            <person name="Gish J."/>
            <person name="Goldstein S."/>
            <person name="Gonzalez A.J."/>
            <person name="Green P.J."/>
            <person name="Hallab A."/>
            <person name="Hartog M."/>
            <person name="Hua A."/>
            <person name="Humphray S.J."/>
            <person name="Jeong D.H."/>
            <person name="Jing Y."/>
            <person name="Jocker A."/>
            <person name="Kenton S.M."/>
            <person name="Kim D.J."/>
            <person name="Klee K."/>
            <person name="Lai H."/>
            <person name="Lang C."/>
            <person name="Lin S."/>
            <person name="Macmil S.L."/>
            <person name="Magdelenat G."/>
            <person name="Matthews L."/>
            <person name="McCorrison J."/>
            <person name="Monaghan E.L."/>
            <person name="Mun J.H."/>
            <person name="Najar F.Z."/>
            <person name="Nicholson C."/>
            <person name="Noirot C."/>
            <person name="O'Bleness M."/>
            <person name="Paule C.R."/>
            <person name="Poulain J."/>
            <person name="Prion F."/>
            <person name="Qin B."/>
            <person name="Qu C."/>
            <person name="Retzel E.F."/>
            <person name="Riddle C."/>
            <person name="Sallet E."/>
            <person name="Samain S."/>
            <person name="Samson N."/>
            <person name="Sanders I."/>
            <person name="Saurat O."/>
            <person name="Scarpelli C."/>
            <person name="Schiex T."/>
            <person name="Segurens B."/>
            <person name="Severin A.J."/>
            <person name="Sherrier D.J."/>
            <person name="Shi R."/>
            <person name="Sims S."/>
            <person name="Singer S.R."/>
            <person name="Sinharoy S."/>
            <person name="Sterck L."/>
            <person name="Viollet A."/>
            <person name="Wang B.B."/>
            <person name="Wang K."/>
            <person name="Wang M."/>
            <person name="Wang X."/>
            <person name="Warfsmann J."/>
            <person name="Weissenbach J."/>
            <person name="White D.D."/>
            <person name="White J.D."/>
            <person name="Wiley G.B."/>
            <person name="Wincker P."/>
            <person name="Xing Y."/>
            <person name="Yang L."/>
            <person name="Yao Z."/>
            <person name="Ying F."/>
            <person name="Zhai J."/>
            <person name="Zhou L."/>
            <person name="Zuber A."/>
            <person name="Denarie J."/>
            <person name="Dixon R.A."/>
            <person name="May G.D."/>
            <person name="Schwartz D.C."/>
            <person name="Rogers J."/>
            <person name="Quetier F."/>
            <person name="Town C.D."/>
            <person name="Roe B.A."/>
        </authorList>
    </citation>
    <scope>NUCLEOTIDE SEQUENCE [LARGE SCALE GENOMIC DNA]</scope>
    <source>
        <strain evidence="1">A17</strain>
        <strain evidence="3 4">cv. Jemalong A17</strain>
    </source>
</reference>
<dbReference type="EMBL" id="PSQE01000001">
    <property type="protein sequence ID" value="RHN80740.1"/>
    <property type="molecule type" value="Genomic_DNA"/>
</dbReference>
<proteinExistence type="predicted"/>
<reference evidence="3" key="3">
    <citation type="submission" date="2015-04" db="UniProtKB">
        <authorList>
            <consortium name="EnsemblPlants"/>
        </authorList>
    </citation>
    <scope>IDENTIFICATION</scope>
    <source>
        <strain evidence="3">cv. Jemalong A17</strain>
    </source>
</reference>
<evidence type="ECO:0000313" key="2">
    <source>
        <dbReference type="EMBL" id="RHN80740.1"/>
    </source>
</evidence>
<dbReference type="PANTHER" id="PTHR37764:SF1">
    <property type="entry name" value="KETOSE_ALDOSE ISOMERASE, PUTATIVE (MOG1_PSBP_DUF1795-LIKE PHOTOSYSTEM II REACTION CENTER PSBP FAMILY PROTEIN)-RELATED"/>
    <property type="match status" value="1"/>
</dbReference>
<gene>
    <name evidence="3" type="primary">11410040</name>
    <name evidence="1" type="ordered locus">MTR_1g082430</name>
    <name evidence="2" type="ORF">MtrunA17_Chr1g0191521</name>
</gene>
<dbReference type="AlphaFoldDB" id="G7I7H8"/>
<dbReference type="Gene3D" id="3.40.1000.10">
    <property type="entry name" value="Mog1/PsbP, alpha/beta/alpha sandwich"/>
    <property type="match status" value="1"/>
</dbReference>
<dbReference type="KEGG" id="mtr:11410040"/>
<dbReference type="Proteomes" id="UP000265566">
    <property type="component" value="Chromosome 1"/>
</dbReference>
<evidence type="ECO:0000313" key="4">
    <source>
        <dbReference type="Proteomes" id="UP000002051"/>
    </source>
</evidence>
<sequence length="248" mass="26939">MAILLSTLFPKLGIANTNTKSFIISKVPIIICSSLNPSTLKRRNLILQTSLLCCFGISSLTLQLPPALSSEPNSLLSTIENTSSWYRFYGDGFAIRVPPEFQDVMEPEDFSAGMNLYGDRAKEKEVVARFVSSDGLAVLNVITRVTSQLKLTFLEAQDITGLASLKDAAKLFIPGGSKVYSARSIKIKEPGGFRTYYFYEFGKDDLHLALMAGVRGGKVIIAGATAPQSKWDTDGVTLRSAAISLTIV</sequence>
<evidence type="ECO:0000313" key="3">
    <source>
        <dbReference type="EnsemblPlants" id="AES61314"/>
    </source>
</evidence>
<reference evidence="1 4" key="2">
    <citation type="journal article" date="2014" name="BMC Genomics">
        <title>An improved genome release (version Mt4.0) for the model legume Medicago truncatula.</title>
        <authorList>
            <person name="Tang H."/>
            <person name="Krishnakumar V."/>
            <person name="Bidwell S."/>
            <person name="Rosen B."/>
            <person name="Chan A."/>
            <person name="Zhou S."/>
            <person name="Gentzbittel L."/>
            <person name="Childs K.L."/>
            <person name="Yandell M."/>
            <person name="Gundlach H."/>
            <person name="Mayer K.F."/>
            <person name="Schwartz D.C."/>
            <person name="Town C.D."/>
        </authorList>
    </citation>
    <scope>GENOME REANNOTATION</scope>
    <source>
        <strain evidence="3 4">cv. Jemalong A17</strain>
    </source>
</reference>